<accession>A0A8D2IYV7</accession>
<dbReference type="GO" id="GO:0000015">
    <property type="term" value="C:phosphopyruvate hydratase complex"/>
    <property type="evidence" value="ECO:0007669"/>
    <property type="project" value="InterPro"/>
</dbReference>
<dbReference type="Pfam" id="PF00113">
    <property type="entry name" value="Enolase_C"/>
    <property type="match status" value="1"/>
</dbReference>
<dbReference type="SMART" id="SM01192">
    <property type="entry name" value="Enolase_C"/>
    <property type="match status" value="1"/>
</dbReference>
<dbReference type="CDD" id="cd22974">
    <property type="entry name" value="DD_ENO4"/>
    <property type="match status" value="1"/>
</dbReference>
<evidence type="ECO:0000256" key="8">
    <source>
        <dbReference type="ARBA" id="ARBA00048333"/>
    </source>
</evidence>
<dbReference type="OMA" id="MKELICI"/>
<evidence type="ECO:0000313" key="13">
    <source>
        <dbReference type="Proteomes" id="UP000694545"/>
    </source>
</evidence>
<name>A0A8D2IYV7_VARKO</name>
<organism evidence="12 13">
    <name type="scientific">Varanus komodoensis</name>
    <name type="common">Komodo dragon</name>
    <dbReference type="NCBI Taxonomy" id="61221"/>
    <lineage>
        <taxon>Eukaryota</taxon>
        <taxon>Metazoa</taxon>
        <taxon>Chordata</taxon>
        <taxon>Craniata</taxon>
        <taxon>Vertebrata</taxon>
        <taxon>Euteleostomi</taxon>
        <taxon>Lepidosauria</taxon>
        <taxon>Squamata</taxon>
        <taxon>Bifurcata</taxon>
        <taxon>Unidentata</taxon>
        <taxon>Episquamata</taxon>
        <taxon>Toxicofera</taxon>
        <taxon>Anguimorpha</taxon>
        <taxon>Paleoanguimorpha</taxon>
        <taxon>Varanoidea</taxon>
        <taxon>Varanidae</taxon>
        <taxon>Varanus</taxon>
    </lineage>
</organism>
<keyword evidence="13" id="KW-1185">Reference proteome</keyword>
<evidence type="ECO:0000256" key="3">
    <source>
        <dbReference type="ARBA" id="ARBA00012058"/>
    </source>
</evidence>
<dbReference type="Gene3D" id="3.20.20.120">
    <property type="entry name" value="Enolase-like C-terminal domain"/>
    <property type="match status" value="1"/>
</dbReference>
<dbReference type="UniPathway" id="UPA00109">
    <property type="reaction ID" value="UER00187"/>
</dbReference>
<feature type="region of interest" description="Disordered" evidence="9">
    <location>
        <begin position="195"/>
        <end position="227"/>
    </location>
</feature>
<evidence type="ECO:0000313" key="12">
    <source>
        <dbReference type="Ensembl" id="ENSVKKP00000007855.1"/>
    </source>
</evidence>
<dbReference type="GO" id="GO:0006096">
    <property type="term" value="P:glycolytic process"/>
    <property type="evidence" value="ECO:0007669"/>
    <property type="project" value="UniProtKB-UniPathway"/>
</dbReference>
<dbReference type="AlphaFoldDB" id="A0A8D2IYV7"/>
<protein>
    <recommendedName>
        <fullName evidence="7">Enolase 4</fullName>
        <ecNumber evidence="3">4.2.1.11</ecNumber>
    </recommendedName>
    <alternativeName>
        <fullName evidence="6">2-phospho-D-glycerate hydro-lyase</fullName>
    </alternativeName>
</protein>
<dbReference type="SUPFAM" id="SSF51604">
    <property type="entry name" value="Enolase C-terminal domain-like"/>
    <property type="match status" value="1"/>
</dbReference>
<dbReference type="PANTHER" id="PTHR11902:SF30">
    <property type="entry name" value="ENOLASE 4"/>
    <property type="match status" value="1"/>
</dbReference>
<evidence type="ECO:0000256" key="9">
    <source>
        <dbReference type="SAM" id="MobiDB-lite"/>
    </source>
</evidence>
<evidence type="ECO:0000259" key="11">
    <source>
        <dbReference type="SMART" id="SM01193"/>
    </source>
</evidence>
<evidence type="ECO:0000259" key="10">
    <source>
        <dbReference type="SMART" id="SM01192"/>
    </source>
</evidence>
<feature type="domain" description="Enolase C-terminal TIM barrel" evidence="10">
    <location>
        <begin position="274"/>
        <end position="559"/>
    </location>
</feature>
<dbReference type="InterPro" id="IPR029017">
    <property type="entry name" value="Enolase-like_N"/>
</dbReference>
<dbReference type="InterPro" id="IPR000941">
    <property type="entry name" value="Enolase"/>
</dbReference>
<dbReference type="Proteomes" id="UP000694545">
    <property type="component" value="Unplaced"/>
</dbReference>
<dbReference type="InterPro" id="IPR020811">
    <property type="entry name" value="Enolase_N"/>
</dbReference>
<comment type="pathway">
    <text evidence="1">Carbohydrate degradation; glycolysis; pyruvate from D-glyceraldehyde 3-phosphate: step 4/5.</text>
</comment>
<proteinExistence type="inferred from homology"/>
<feature type="compositionally biased region" description="Basic residues" evidence="9">
    <location>
        <begin position="205"/>
        <end position="214"/>
    </location>
</feature>
<comment type="catalytic activity">
    <reaction evidence="8">
        <text>(2R)-2-phosphoglycerate = phosphoenolpyruvate + H2O</text>
        <dbReference type="Rhea" id="RHEA:10164"/>
        <dbReference type="ChEBI" id="CHEBI:15377"/>
        <dbReference type="ChEBI" id="CHEBI:58289"/>
        <dbReference type="ChEBI" id="CHEBI:58702"/>
        <dbReference type="EC" id="4.2.1.11"/>
    </reaction>
</comment>
<sequence length="581" mass="64607">PESSGGGGSCAGDQRERRQCAHVDLKHQAAEYYRLNEVPQRLEEVLNAMFYQRPADFYGYLANYFSELAKPPTISRLVGKRVLDGTGHPILEVEVSCWVRDSDKRICSSMISSHAEFLENASPETVDADEKERYESINTAIEWISESLNEMLRGLQPTDQHNVDKLLGEYFANKAQEDKERREEKEKEIQEVVLPVAPPAPAPTGKKKSNKPGKKASVLEKPISPAEPTEPVVMGSMAIGCLSLAVAKTAATICNACLYLHIALLKHNQELPKELAMPLPMITILSCGKSSPGKLNLMKEVMLIPPTWLTVKQAVERCMDIQKQIMKLTEPPVFKKMSHLGCLVIGSESLEQPLTLIQSACANVSLELGIDMYLGINCAAHELMDYNKGKYEVLLGTQKTADEMVEMYVDLINKFPSIITLIDPLRKEDREQWTALCNSLGSKCHLIAEDFCRNGSKLLEGKCKNTPKCSGLVLKHTNEVKISDLIEMTQLLDGQKHISILGSPDGESSDDSLADLAVGLGTKFIKLGGLSRGERVTKYNRLLAIEDELSKHGRLCKNLFLTLFFFNEKLLHANYIFNVSI</sequence>
<dbReference type="InterPro" id="IPR047500">
    <property type="entry name" value="DD_ENO4"/>
</dbReference>
<dbReference type="GO" id="GO:0000287">
    <property type="term" value="F:magnesium ion binding"/>
    <property type="evidence" value="ECO:0007669"/>
    <property type="project" value="InterPro"/>
</dbReference>
<dbReference type="InterPro" id="IPR020810">
    <property type="entry name" value="Enolase_C"/>
</dbReference>
<comment type="similarity">
    <text evidence="2">Belongs to the enolase family.</text>
</comment>
<dbReference type="GO" id="GO:0004634">
    <property type="term" value="F:phosphopyruvate hydratase activity"/>
    <property type="evidence" value="ECO:0007669"/>
    <property type="project" value="UniProtKB-EC"/>
</dbReference>
<evidence type="ECO:0000256" key="6">
    <source>
        <dbReference type="ARBA" id="ARBA00031125"/>
    </source>
</evidence>
<evidence type="ECO:0000256" key="5">
    <source>
        <dbReference type="ARBA" id="ARBA00023239"/>
    </source>
</evidence>
<dbReference type="Gene3D" id="3.30.390.10">
    <property type="entry name" value="Enolase-like, N-terminal domain"/>
    <property type="match status" value="1"/>
</dbReference>
<dbReference type="EC" id="4.2.1.11" evidence="3"/>
<dbReference type="Ensembl" id="ENSVKKT00000008060.1">
    <property type="protein sequence ID" value="ENSVKKP00000007855.1"/>
    <property type="gene ID" value="ENSVKKG00000005618.1"/>
</dbReference>
<evidence type="ECO:0000256" key="4">
    <source>
        <dbReference type="ARBA" id="ARBA00023152"/>
    </source>
</evidence>
<evidence type="ECO:0000256" key="1">
    <source>
        <dbReference type="ARBA" id="ARBA00005031"/>
    </source>
</evidence>
<keyword evidence="5" id="KW-0456">Lyase</keyword>
<feature type="domain" description="Enolase N-terminal" evidence="11">
    <location>
        <begin position="74"/>
        <end position="262"/>
    </location>
</feature>
<reference evidence="12" key="2">
    <citation type="submission" date="2025-09" db="UniProtKB">
        <authorList>
            <consortium name="Ensembl"/>
        </authorList>
    </citation>
    <scope>IDENTIFICATION</scope>
</reference>
<keyword evidence="4" id="KW-0324">Glycolysis</keyword>
<reference evidence="12" key="1">
    <citation type="submission" date="2025-08" db="UniProtKB">
        <authorList>
            <consortium name="Ensembl"/>
        </authorList>
    </citation>
    <scope>IDENTIFICATION</scope>
</reference>
<evidence type="ECO:0000256" key="2">
    <source>
        <dbReference type="ARBA" id="ARBA00009604"/>
    </source>
</evidence>
<dbReference type="InterPro" id="IPR036849">
    <property type="entry name" value="Enolase-like_C_sf"/>
</dbReference>
<dbReference type="SMART" id="SM01193">
    <property type="entry name" value="Enolase_N"/>
    <property type="match status" value="1"/>
</dbReference>
<dbReference type="PANTHER" id="PTHR11902">
    <property type="entry name" value="ENOLASE"/>
    <property type="match status" value="1"/>
</dbReference>
<dbReference type="SUPFAM" id="SSF54826">
    <property type="entry name" value="Enolase N-terminal domain-like"/>
    <property type="match status" value="1"/>
</dbReference>
<evidence type="ECO:0000256" key="7">
    <source>
        <dbReference type="ARBA" id="ARBA00034855"/>
    </source>
</evidence>